<keyword evidence="9" id="KW-0333">Golgi apparatus</keyword>
<dbReference type="Pfam" id="PF25011">
    <property type="entry name" value="VSR_TRX"/>
    <property type="match status" value="1"/>
</dbReference>
<evidence type="ECO:0000259" key="16">
    <source>
        <dbReference type="SMART" id="SM00179"/>
    </source>
</evidence>
<organism evidence="17 18">
    <name type="scientific">Stephania cephalantha</name>
    <dbReference type="NCBI Taxonomy" id="152367"/>
    <lineage>
        <taxon>Eukaryota</taxon>
        <taxon>Viridiplantae</taxon>
        <taxon>Streptophyta</taxon>
        <taxon>Embryophyta</taxon>
        <taxon>Tracheophyta</taxon>
        <taxon>Spermatophyta</taxon>
        <taxon>Magnoliopsida</taxon>
        <taxon>Ranunculales</taxon>
        <taxon>Menispermaceae</taxon>
        <taxon>Menispermoideae</taxon>
        <taxon>Cissampelideae</taxon>
        <taxon>Stephania</taxon>
    </lineage>
</organism>
<dbReference type="InterPro" id="IPR003137">
    <property type="entry name" value="PA_domain"/>
</dbReference>
<evidence type="ECO:0000256" key="5">
    <source>
        <dbReference type="ARBA" id="ARBA00022729"/>
    </source>
</evidence>
<keyword evidence="5" id="KW-0732">Signal</keyword>
<dbReference type="Pfam" id="PF02225">
    <property type="entry name" value="PA"/>
    <property type="match status" value="1"/>
</dbReference>
<evidence type="ECO:0000256" key="13">
    <source>
        <dbReference type="ARBA" id="ARBA00023329"/>
    </source>
</evidence>
<keyword evidence="4" id="KW-0812">Transmembrane</keyword>
<evidence type="ECO:0000256" key="4">
    <source>
        <dbReference type="ARBA" id="ARBA00022692"/>
    </source>
</evidence>
<dbReference type="GO" id="GO:0030665">
    <property type="term" value="C:clathrin-coated vesicle membrane"/>
    <property type="evidence" value="ECO:0007669"/>
    <property type="project" value="UniProtKB-SubCell"/>
</dbReference>
<evidence type="ECO:0000313" key="17">
    <source>
        <dbReference type="EMBL" id="KAK9112058.1"/>
    </source>
</evidence>
<dbReference type="InterPro" id="IPR056858">
    <property type="entry name" value="VSR_TRX"/>
</dbReference>
<evidence type="ECO:0000256" key="15">
    <source>
        <dbReference type="ARBA" id="ARBA00043947"/>
    </source>
</evidence>
<name>A0AAP0NMA0_9MAGN</name>
<dbReference type="GO" id="GO:0015031">
    <property type="term" value="P:protein transport"/>
    <property type="evidence" value="ECO:0007669"/>
    <property type="project" value="UniProtKB-KW"/>
</dbReference>
<evidence type="ECO:0000313" key="18">
    <source>
        <dbReference type="Proteomes" id="UP001419268"/>
    </source>
</evidence>
<dbReference type="GO" id="GO:0005509">
    <property type="term" value="F:calcium ion binding"/>
    <property type="evidence" value="ECO:0007669"/>
    <property type="project" value="InterPro"/>
</dbReference>
<evidence type="ECO:0000256" key="6">
    <source>
        <dbReference type="ARBA" id="ARBA00022737"/>
    </source>
</evidence>
<evidence type="ECO:0000256" key="2">
    <source>
        <dbReference type="ARBA" id="ARBA00007038"/>
    </source>
</evidence>
<evidence type="ECO:0000256" key="3">
    <source>
        <dbReference type="ARBA" id="ARBA00022448"/>
    </source>
</evidence>
<keyword evidence="8" id="KW-1133">Transmembrane helix</keyword>
<dbReference type="AlphaFoldDB" id="A0AAP0NMA0"/>
<dbReference type="PANTHER" id="PTHR22702">
    <property type="entry name" value="PROTEASE-ASSOCIATED DOMAIN-CONTAINING PROTEIN"/>
    <property type="match status" value="1"/>
</dbReference>
<keyword evidence="18" id="KW-1185">Reference proteome</keyword>
<reference evidence="17 18" key="1">
    <citation type="submission" date="2024-01" db="EMBL/GenBank/DDBJ databases">
        <title>Genome assemblies of Stephania.</title>
        <authorList>
            <person name="Yang L."/>
        </authorList>
    </citation>
    <scope>NUCLEOTIDE SEQUENCE [LARGE SCALE GENOMIC DNA]</scope>
    <source>
        <strain evidence="17">JXDWG</strain>
        <tissue evidence="17">Leaf</tissue>
    </source>
</reference>
<evidence type="ECO:0000256" key="10">
    <source>
        <dbReference type="ARBA" id="ARBA00023136"/>
    </source>
</evidence>
<evidence type="ECO:0000256" key="12">
    <source>
        <dbReference type="ARBA" id="ARBA00023180"/>
    </source>
</evidence>
<evidence type="ECO:0000256" key="8">
    <source>
        <dbReference type="ARBA" id="ARBA00022989"/>
    </source>
</evidence>
<evidence type="ECO:0000256" key="9">
    <source>
        <dbReference type="ARBA" id="ARBA00023034"/>
    </source>
</evidence>
<feature type="domain" description="EGF-like calcium-binding" evidence="16">
    <location>
        <begin position="428"/>
        <end position="470"/>
    </location>
</feature>
<comment type="caution">
    <text evidence="17">The sequence shown here is derived from an EMBL/GenBank/DDBJ whole genome shotgun (WGS) entry which is preliminary data.</text>
</comment>
<dbReference type="Proteomes" id="UP001419268">
    <property type="component" value="Unassembled WGS sequence"/>
</dbReference>
<evidence type="ECO:0000256" key="14">
    <source>
        <dbReference type="ARBA" id="ARBA00029430"/>
    </source>
</evidence>
<dbReference type="PROSITE" id="PS01187">
    <property type="entry name" value="EGF_CA"/>
    <property type="match status" value="1"/>
</dbReference>
<keyword evidence="6" id="KW-0677">Repeat</keyword>
<keyword evidence="10" id="KW-0472">Membrane</keyword>
<evidence type="ECO:0000256" key="11">
    <source>
        <dbReference type="ARBA" id="ARBA00023157"/>
    </source>
</evidence>
<dbReference type="InterPro" id="IPR001881">
    <property type="entry name" value="EGF-like_Ca-bd_dom"/>
</dbReference>
<protein>
    <recommendedName>
        <fullName evidence="16">EGF-like calcium-binding domain-containing protein</fullName>
    </recommendedName>
</protein>
<evidence type="ECO:0000256" key="1">
    <source>
        <dbReference type="ARBA" id="ARBA00004614"/>
    </source>
</evidence>
<accession>A0AAP0NMA0</accession>
<dbReference type="InterPro" id="IPR018097">
    <property type="entry name" value="EGF_Ca-bd_CS"/>
</dbReference>
<keyword evidence="3" id="KW-0813">Transport</keyword>
<dbReference type="CDD" id="cd00054">
    <property type="entry name" value="EGF_CA"/>
    <property type="match status" value="1"/>
</dbReference>
<gene>
    <name evidence="17" type="ORF">Scep_019577</name>
</gene>
<evidence type="ECO:0000256" key="7">
    <source>
        <dbReference type="ARBA" id="ARBA00022927"/>
    </source>
</evidence>
<keyword evidence="12" id="KW-0325">Glycoprotein</keyword>
<sequence length="490" mass="55139">MVKFVVEKNSLTVKSPESMRGTHDSAIANFGIPKYGGSMAGTVVYPKENQKAYCFFALKVWNAQKAGASAVLVADNIAEPLITMDPPQEDGASAAYIENITIPSALIDKDFDEKLKKAIIGGEMVYLNLDCREAVPHPDVPVEYELWSNSNDECGTKCDTLLEFAKDFKGVAQILERGGYTLFTPHYITWYCPEAFTVSRQYQSQCINHGRYCAPDPEEDFSIGYEGRDVVLENSRQLCVFRVARDDKRPWIWWNYVTDFQGLNSTKLRNVWEILMLTLIILFSKKSKMHRNVNERSCFEGHLFWFEEITEPSVCRTDDIQTNECMENNGGCWQDKAANITACKDTFRGGACECPMVDGLQFKGDGYDNCEASGDLAGARILLAATVRVLQGLEVMVSKAVKAKIHITLVYYILIKSDGKENRKNLLDIDECKEKKVCQCSECSCEDLWGDYECTCSGNLLYMKDHETCISIAASSLVHQMWHGRLSGSF</sequence>
<dbReference type="PANTHER" id="PTHR22702:SF1">
    <property type="entry name" value="PROTEASE-ASSOCIATED DOMAIN-CONTAINING PROTEIN 1"/>
    <property type="match status" value="1"/>
</dbReference>
<proteinExistence type="inferred from homology"/>
<dbReference type="EMBL" id="JBBNAG010000008">
    <property type="protein sequence ID" value="KAK9112058.1"/>
    <property type="molecule type" value="Genomic_DNA"/>
</dbReference>
<keyword evidence="13" id="KW-0968">Cytoplasmic vesicle</keyword>
<keyword evidence="11" id="KW-1015">Disulfide bond</keyword>
<dbReference type="GO" id="GO:0000139">
    <property type="term" value="C:Golgi membrane"/>
    <property type="evidence" value="ECO:0007669"/>
    <property type="project" value="UniProtKB-SubCell"/>
</dbReference>
<dbReference type="Gene3D" id="3.50.30.30">
    <property type="match status" value="1"/>
</dbReference>
<comment type="subcellular location">
    <subcellularLocation>
        <location evidence="14">Cytoplasmic vesicle</location>
        <location evidence="14">Clathrin-coated vesicle membrane</location>
        <topology evidence="14">Single-pass type I membrane protein</topology>
    </subcellularLocation>
    <subcellularLocation>
        <location evidence="1">Golgi apparatus membrane</location>
        <topology evidence="1">Single-pass type I membrane protein</topology>
    </subcellularLocation>
    <subcellularLocation>
        <location evidence="15">Prevacuolar compartment membrane</location>
        <topology evidence="15">Single-pass type I membrane protein</topology>
    </subcellularLocation>
</comment>
<comment type="similarity">
    <text evidence="2">Belongs to the VSR (BP-80) family.</text>
</comment>
<keyword evidence="7" id="KW-0653">Protein transport</keyword>
<dbReference type="SMART" id="SM00179">
    <property type="entry name" value="EGF_CA"/>
    <property type="match status" value="1"/>
</dbReference>